<keyword evidence="2" id="KW-0732">Signal</keyword>
<evidence type="ECO:0000313" key="4">
    <source>
        <dbReference type="Proteomes" id="UP000176603"/>
    </source>
</evidence>
<evidence type="ECO:0000256" key="2">
    <source>
        <dbReference type="SAM" id="SignalP"/>
    </source>
</evidence>
<protein>
    <submittedName>
        <fullName evidence="3">Uncharacterized protein</fullName>
    </submittedName>
</protein>
<accession>A0A1F7UJ81</accession>
<dbReference type="STRING" id="1802399.A3E39_04680"/>
<dbReference type="PROSITE" id="PS51257">
    <property type="entry name" value="PROKAR_LIPOPROTEIN"/>
    <property type="match status" value="1"/>
</dbReference>
<feature type="signal peptide" evidence="2">
    <location>
        <begin position="1"/>
        <end position="18"/>
    </location>
</feature>
<gene>
    <name evidence="3" type="ORF">A3E39_04680</name>
</gene>
<name>A0A1F7UJ81_9BACT</name>
<dbReference type="AlphaFoldDB" id="A0A1F7UJ81"/>
<sequence length="87" mass="8869">MKKAIVIGFAAASLLALVGTGCAPQSQQTSPATPAVKAPAPTPVPSGATTTKAAPSGKKVDLTQDDLNMLKRDVQALQVQDLTTLKQ</sequence>
<evidence type="ECO:0000313" key="3">
    <source>
        <dbReference type="EMBL" id="OGL78330.1"/>
    </source>
</evidence>
<comment type="caution">
    <text evidence="3">The sequence shown here is derived from an EMBL/GenBank/DDBJ whole genome shotgun (WGS) entry which is preliminary data.</text>
</comment>
<feature type="region of interest" description="Disordered" evidence="1">
    <location>
        <begin position="23"/>
        <end position="59"/>
    </location>
</feature>
<dbReference type="Proteomes" id="UP000176603">
    <property type="component" value="Unassembled WGS sequence"/>
</dbReference>
<dbReference type="EMBL" id="MGEH01000033">
    <property type="protein sequence ID" value="OGL78330.1"/>
    <property type="molecule type" value="Genomic_DNA"/>
</dbReference>
<proteinExistence type="predicted"/>
<organism evidence="3 4">
    <name type="scientific">Candidatus Uhrbacteria bacterium RIFCSPHIGHO2_12_FULL_60_25</name>
    <dbReference type="NCBI Taxonomy" id="1802399"/>
    <lineage>
        <taxon>Bacteria</taxon>
        <taxon>Candidatus Uhriibacteriota</taxon>
    </lineage>
</organism>
<evidence type="ECO:0000256" key="1">
    <source>
        <dbReference type="SAM" id="MobiDB-lite"/>
    </source>
</evidence>
<feature type="chain" id="PRO_5009533060" evidence="2">
    <location>
        <begin position="19"/>
        <end position="87"/>
    </location>
</feature>
<reference evidence="3 4" key="1">
    <citation type="journal article" date="2016" name="Nat. Commun.">
        <title>Thousands of microbial genomes shed light on interconnected biogeochemical processes in an aquifer system.</title>
        <authorList>
            <person name="Anantharaman K."/>
            <person name="Brown C.T."/>
            <person name="Hug L.A."/>
            <person name="Sharon I."/>
            <person name="Castelle C.J."/>
            <person name="Probst A.J."/>
            <person name="Thomas B.C."/>
            <person name="Singh A."/>
            <person name="Wilkins M.J."/>
            <person name="Karaoz U."/>
            <person name="Brodie E.L."/>
            <person name="Williams K.H."/>
            <person name="Hubbard S.S."/>
            <person name="Banfield J.F."/>
        </authorList>
    </citation>
    <scope>NUCLEOTIDE SEQUENCE [LARGE SCALE GENOMIC DNA]</scope>
</reference>